<dbReference type="Gene3D" id="1.10.3300.10">
    <property type="entry name" value="Jann2411-like domain"/>
    <property type="match status" value="1"/>
</dbReference>
<proteinExistence type="predicted"/>
<dbReference type="InterPro" id="IPR021005">
    <property type="entry name" value="Znf_CGNR"/>
</dbReference>
<accession>A0ABT4MAW2</accession>
<gene>
    <name evidence="2" type="ORF">O4220_06185</name>
</gene>
<dbReference type="PANTHER" id="PTHR35525:SF3">
    <property type="entry name" value="BLL6575 PROTEIN"/>
    <property type="match status" value="1"/>
</dbReference>
<dbReference type="SUPFAM" id="SSF160904">
    <property type="entry name" value="Jann2411-like"/>
    <property type="match status" value="1"/>
</dbReference>
<dbReference type="Pfam" id="PF11706">
    <property type="entry name" value="zf-CGNR"/>
    <property type="match status" value="1"/>
</dbReference>
<evidence type="ECO:0000313" key="3">
    <source>
        <dbReference type="Proteomes" id="UP001081071"/>
    </source>
</evidence>
<dbReference type="InterPro" id="IPR023286">
    <property type="entry name" value="ABATE_dom_sf"/>
</dbReference>
<feature type="domain" description="Zinc finger CGNR" evidence="1">
    <location>
        <begin position="70"/>
        <end position="113"/>
    </location>
</feature>
<sequence>MPIRSMTSLAADLTHGLLSTVPHHLELVQVDGPSWRWQATTDGVGSVAEELTVFTGYALLGALRMLGFERFRACASPTCNGVFVDVSRGGRGRYCMPDLCGNRINVANHRERRNALGNK</sequence>
<name>A0ABT4MAW2_9NOCA</name>
<protein>
    <submittedName>
        <fullName evidence="2">CGNR zinc finger domain-containing protein</fullName>
    </submittedName>
</protein>
<reference evidence="2" key="1">
    <citation type="submission" date="2022-12" db="EMBL/GenBank/DDBJ databases">
        <authorList>
            <person name="Krivoruchko A.V."/>
            <person name="Elkin A."/>
        </authorList>
    </citation>
    <scope>NUCLEOTIDE SEQUENCE</scope>
    <source>
        <strain evidence="2">IEGM 1391</strain>
    </source>
</reference>
<evidence type="ECO:0000259" key="1">
    <source>
        <dbReference type="Pfam" id="PF11706"/>
    </source>
</evidence>
<organism evidence="2 3">
    <name type="scientific">Rhodococcus ruber</name>
    <dbReference type="NCBI Taxonomy" id="1830"/>
    <lineage>
        <taxon>Bacteria</taxon>
        <taxon>Bacillati</taxon>
        <taxon>Actinomycetota</taxon>
        <taxon>Actinomycetes</taxon>
        <taxon>Mycobacteriales</taxon>
        <taxon>Nocardiaceae</taxon>
        <taxon>Rhodococcus</taxon>
    </lineage>
</organism>
<evidence type="ECO:0000313" key="2">
    <source>
        <dbReference type="EMBL" id="MCZ4518102.1"/>
    </source>
</evidence>
<dbReference type="PANTHER" id="PTHR35525">
    <property type="entry name" value="BLL6575 PROTEIN"/>
    <property type="match status" value="1"/>
</dbReference>
<dbReference type="InterPro" id="IPR010852">
    <property type="entry name" value="ABATE"/>
</dbReference>
<dbReference type="RefSeq" id="WP_269602797.1">
    <property type="nucleotide sequence ID" value="NZ_JAPWIJ010000002.1"/>
</dbReference>
<dbReference type="Proteomes" id="UP001081071">
    <property type="component" value="Unassembled WGS sequence"/>
</dbReference>
<dbReference type="EMBL" id="JAPWIJ010000002">
    <property type="protein sequence ID" value="MCZ4518102.1"/>
    <property type="molecule type" value="Genomic_DNA"/>
</dbReference>
<comment type="caution">
    <text evidence="2">The sequence shown here is derived from an EMBL/GenBank/DDBJ whole genome shotgun (WGS) entry which is preliminary data.</text>
</comment>
<keyword evidence="3" id="KW-1185">Reference proteome</keyword>